<accession>X6MYD9</accession>
<evidence type="ECO:0000313" key="3">
    <source>
        <dbReference type="Proteomes" id="UP000023152"/>
    </source>
</evidence>
<feature type="compositionally biased region" description="Basic and acidic residues" evidence="1">
    <location>
        <begin position="39"/>
        <end position="58"/>
    </location>
</feature>
<organism evidence="2 3">
    <name type="scientific">Reticulomyxa filosa</name>
    <dbReference type="NCBI Taxonomy" id="46433"/>
    <lineage>
        <taxon>Eukaryota</taxon>
        <taxon>Sar</taxon>
        <taxon>Rhizaria</taxon>
        <taxon>Retaria</taxon>
        <taxon>Foraminifera</taxon>
        <taxon>Monothalamids</taxon>
        <taxon>Reticulomyxidae</taxon>
        <taxon>Reticulomyxa</taxon>
    </lineage>
</organism>
<feature type="region of interest" description="Disordered" evidence="1">
    <location>
        <begin position="30"/>
        <end position="77"/>
    </location>
</feature>
<sequence>MNDNLRSQLQNFSSEKLKFRKTRVRQQDGSVFEESVDPSTHEYVSRLKSNEKTSKEEKEVEEEKETKEYEHLFQRPTTEEEISRHDAYVSQFDIEQWYPLLSHVTFQTEFVELSIDEAIQMIELHKGYHNFSEDKHTEQQTWLHQQVEKHFKSLLEKLNNQLERMDSQKTGVFAKVNCHIKKKKKKKKKKK</sequence>
<comment type="caution">
    <text evidence="2">The sequence shown here is derived from an EMBL/GenBank/DDBJ whole genome shotgun (WGS) entry which is preliminary data.</text>
</comment>
<dbReference type="EMBL" id="ASPP01014110">
    <property type="protein sequence ID" value="ETO19040.1"/>
    <property type="molecule type" value="Genomic_DNA"/>
</dbReference>
<reference evidence="2 3" key="1">
    <citation type="journal article" date="2013" name="Curr. Biol.">
        <title>The Genome of the Foraminiferan Reticulomyxa filosa.</title>
        <authorList>
            <person name="Glockner G."/>
            <person name="Hulsmann N."/>
            <person name="Schleicher M."/>
            <person name="Noegel A.A."/>
            <person name="Eichinger L."/>
            <person name="Gallinger C."/>
            <person name="Pawlowski J."/>
            <person name="Sierra R."/>
            <person name="Euteneuer U."/>
            <person name="Pillet L."/>
            <person name="Moustafa A."/>
            <person name="Platzer M."/>
            <person name="Groth M."/>
            <person name="Szafranski K."/>
            <person name="Schliwa M."/>
        </authorList>
    </citation>
    <scope>NUCLEOTIDE SEQUENCE [LARGE SCALE GENOMIC DNA]</scope>
</reference>
<dbReference type="AlphaFoldDB" id="X6MYD9"/>
<evidence type="ECO:0000256" key="1">
    <source>
        <dbReference type="SAM" id="MobiDB-lite"/>
    </source>
</evidence>
<dbReference type="Proteomes" id="UP000023152">
    <property type="component" value="Unassembled WGS sequence"/>
</dbReference>
<protein>
    <submittedName>
        <fullName evidence="2">Uncharacterized protein</fullName>
    </submittedName>
</protein>
<evidence type="ECO:0000313" key="2">
    <source>
        <dbReference type="EMBL" id="ETO19040.1"/>
    </source>
</evidence>
<feature type="compositionally biased region" description="Basic and acidic residues" evidence="1">
    <location>
        <begin position="64"/>
        <end position="77"/>
    </location>
</feature>
<proteinExistence type="predicted"/>
<name>X6MYD9_RETFI</name>
<feature type="non-terminal residue" evidence="2">
    <location>
        <position position="191"/>
    </location>
</feature>
<keyword evidence="3" id="KW-1185">Reference proteome</keyword>
<gene>
    <name evidence="2" type="ORF">RFI_18198</name>
</gene>